<evidence type="ECO:0000259" key="1">
    <source>
        <dbReference type="Pfam" id="PF15962"/>
    </source>
</evidence>
<dbReference type="RefSeq" id="WP_021707977.1">
    <property type="nucleotide sequence ID" value="NZ_BATL01000004.1"/>
</dbReference>
<reference evidence="2 3" key="1">
    <citation type="submission" date="2013-09" db="EMBL/GenBank/DDBJ databases">
        <title>Whole genome shotgun sequence of Vibrio azureus NBRC 104587.</title>
        <authorList>
            <person name="Isaki S."/>
            <person name="Hosoyama A."/>
            <person name="Numata M."/>
            <person name="Hashimoto M."/>
            <person name="Hosoyama Y."/>
            <person name="Tsuchikane K."/>
            <person name="Noguchi M."/>
            <person name="Hirakata S."/>
            <person name="Ichikawa N."/>
            <person name="Ohji S."/>
            <person name="Yamazoe A."/>
            <person name="Fujita N."/>
        </authorList>
    </citation>
    <scope>NUCLEOTIDE SEQUENCE [LARGE SCALE GENOMIC DNA]</scope>
    <source>
        <strain evidence="2 3">NBRC 104587</strain>
    </source>
</reference>
<gene>
    <name evidence="2" type="ORF">VAZ01S_004_00690</name>
</gene>
<evidence type="ECO:0000313" key="3">
    <source>
        <dbReference type="Proteomes" id="UP000016567"/>
    </source>
</evidence>
<proteinExistence type="predicted"/>
<dbReference type="AlphaFoldDB" id="U3AKC0"/>
<dbReference type="EMBL" id="BATL01000004">
    <property type="protein sequence ID" value="GAD74195.1"/>
    <property type="molecule type" value="Genomic_DNA"/>
</dbReference>
<comment type="caution">
    <text evidence="2">The sequence shown here is derived from an EMBL/GenBank/DDBJ whole genome shotgun (WGS) entry which is preliminary data.</text>
</comment>
<accession>U3AKC0</accession>
<dbReference type="InterPro" id="IPR031886">
    <property type="entry name" value="DUF4765"/>
</dbReference>
<evidence type="ECO:0000313" key="2">
    <source>
        <dbReference type="EMBL" id="GAD74195.1"/>
    </source>
</evidence>
<feature type="domain" description="DUF4765" evidence="1">
    <location>
        <begin position="41"/>
        <end position="168"/>
    </location>
</feature>
<dbReference type="Pfam" id="PF15962">
    <property type="entry name" value="DUF4765"/>
    <property type="match status" value="1"/>
</dbReference>
<protein>
    <recommendedName>
        <fullName evidence="1">DUF4765 domain-containing protein</fullName>
    </recommendedName>
</protein>
<keyword evidence="3" id="KW-1185">Reference proteome</keyword>
<dbReference type="OrthoDB" id="6630571at2"/>
<dbReference type="STRING" id="1219077.VAZ01S_004_00690"/>
<name>U3AKC0_9VIBR</name>
<organism evidence="2 3">
    <name type="scientific">Vibrio azureus NBRC 104587</name>
    <dbReference type="NCBI Taxonomy" id="1219077"/>
    <lineage>
        <taxon>Bacteria</taxon>
        <taxon>Pseudomonadati</taxon>
        <taxon>Pseudomonadota</taxon>
        <taxon>Gammaproteobacteria</taxon>
        <taxon>Vibrionales</taxon>
        <taxon>Vibrionaceae</taxon>
        <taxon>Vibrio</taxon>
    </lineage>
</organism>
<dbReference type="Proteomes" id="UP000016567">
    <property type="component" value="Unassembled WGS sequence"/>
</dbReference>
<sequence>MEDNNVLHLDLFSIKDGTSEDASDVVPFDFFPTDDDLVRHASSDEYVVLWRGTNRVQAENILQNKTASGVSKNDVIAMPELKPKKKIPSRYAKKSRFHDQIGRGRNLPEYTASKDVGNGYARDHYLVVVEVKRSLLTQGSRSESGWILEPNANVKPIAVVDCTLGKPEPFTPNGS</sequence>